<reference evidence="3" key="1">
    <citation type="submission" date="2021-01" db="EMBL/GenBank/DDBJ databases">
        <authorList>
            <person name="Corre E."/>
            <person name="Pelletier E."/>
            <person name="Niang G."/>
            <person name="Scheremetjew M."/>
            <person name="Finn R."/>
            <person name="Kale V."/>
            <person name="Holt S."/>
            <person name="Cochrane G."/>
            <person name="Meng A."/>
            <person name="Brown T."/>
            <person name="Cohen L."/>
        </authorList>
    </citation>
    <scope>NUCLEOTIDE SEQUENCE</scope>
    <source>
        <strain evidence="3">CCMP3107</strain>
    </source>
</reference>
<evidence type="ECO:0000313" key="3">
    <source>
        <dbReference type="EMBL" id="CAE0631325.1"/>
    </source>
</evidence>
<sequence length="413" mass="44707">MRVFALIIICLYGTLVRSAWPFSSADLTPPETFDELEDKLHLETIENAVEKTWKFLEHPTDLGKTIFGGILLLYGKHFSYLALHLQAIRMTGWPSIRSGLIDFGSTYKKTRQALKEEYPSLMQTKVLLEEQYGKINEVKSELQGISEQLKGGSLSKEDAKELTAKATADLKALQAEAAQLQGAVSSLNALSRAVDVDHLKHVWHGVYLALMNSFAVASNQIFAQLALAYSLGSLLSKAAHRGQEVLKAYGLDDEAAAAAAKGSAVLSQVQDRANELAGHLSVQEKKWLKTGFKVVVHAGAFWAARAFQGPILTFGTCMLGGSVVADVLVKQLDPVLSAQGLPTVGDNPVRKSAVQYTLGGLGFYAQARTGLFSKKRGFVSGVLLFPFSRLDMALQGASMRYGAKGDEGGKGKQ</sequence>
<proteinExistence type="predicted"/>
<evidence type="ECO:0000256" key="2">
    <source>
        <dbReference type="SAM" id="SignalP"/>
    </source>
</evidence>
<protein>
    <submittedName>
        <fullName evidence="3">Uncharacterized protein</fullName>
    </submittedName>
</protein>
<dbReference type="AlphaFoldDB" id="A0A6T5QJJ1"/>
<feature type="coiled-coil region" evidence="1">
    <location>
        <begin position="111"/>
        <end position="190"/>
    </location>
</feature>
<dbReference type="EMBL" id="HBIU01021374">
    <property type="protein sequence ID" value="CAE0631325.1"/>
    <property type="molecule type" value="Transcribed_RNA"/>
</dbReference>
<organism evidence="3">
    <name type="scientific">Heterosigma akashiwo</name>
    <name type="common">Chromophytic alga</name>
    <name type="synonym">Heterosigma carterae</name>
    <dbReference type="NCBI Taxonomy" id="2829"/>
    <lineage>
        <taxon>Eukaryota</taxon>
        <taxon>Sar</taxon>
        <taxon>Stramenopiles</taxon>
        <taxon>Ochrophyta</taxon>
        <taxon>Raphidophyceae</taxon>
        <taxon>Chattonellales</taxon>
        <taxon>Chattonellaceae</taxon>
        <taxon>Heterosigma</taxon>
    </lineage>
</organism>
<keyword evidence="2" id="KW-0732">Signal</keyword>
<accession>A0A6T5QJJ1</accession>
<feature type="signal peptide" evidence="2">
    <location>
        <begin position="1"/>
        <end position="18"/>
    </location>
</feature>
<feature type="chain" id="PRO_5030159686" evidence="2">
    <location>
        <begin position="19"/>
        <end position="413"/>
    </location>
</feature>
<evidence type="ECO:0000256" key="1">
    <source>
        <dbReference type="SAM" id="Coils"/>
    </source>
</evidence>
<name>A0A6T5QJJ1_HETAK</name>
<gene>
    <name evidence="3" type="ORF">HAKA00212_LOCUS10027</name>
</gene>
<keyword evidence="1" id="KW-0175">Coiled coil</keyword>